<dbReference type="GO" id="GO:0005829">
    <property type="term" value="C:cytosol"/>
    <property type="evidence" value="ECO:0007669"/>
    <property type="project" value="TreeGrafter"/>
</dbReference>
<evidence type="ECO:0000313" key="2">
    <source>
        <dbReference type="Ensembl" id="ENSCPVP00000010875.2"/>
    </source>
</evidence>
<dbReference type="InterPro" id="IPR002634">
    <property type="entry name" value="BolA"/>
</dbReference>
<dbReference type="AlphaFoldDB" id="A0A8C3Q8T7"/>
<reference evidence="2" key="2">
    <citation type="submission" date="2025-09" db="UniProtKB">
        <authorList>
            <consortium name="Ensembl"/>
        </authorList>
    </citation>
    <scope>IDENTIFICATION</scope>
</reference>
<reference evidence="2" key="1">
    <citation type="submission" date="2025-08" db="UniProtKB">
        <authorList>
            <consortium name="Ensembl"/>
        </authorList>
    </citation>
    <scope>IDENTIFICATION</scope>
</reference>
<dbReference type="Proteomes" id="UP000694382">
    <property type="component" value="Unassembled WGS sequence"/>
</dbReference>
<accession>A0A8U8C1G9</accession>
<dbReference type="Gene3D" id="3.10.20.90">
    <property type="entry name" value="Phosphatidylinositol 3-kinase Catalytic Subunit, Chain A, domain 1"/>
    <property type="match status" value="1"/>
</dbReference>
<dbReference type="Pfam" id="PF01722">
    <property type="entry name" value="BolA"/>
    <property type="match status" value="1"/>
</dbReference>
<dbReference type="Ensembl" id="ENSCPVT00000011351.2">
    <property type="protein sequence ID" value="ENSCPVP00000010875.2"/>
    <property type="gene ID" value="ENSCPVG00000007963.2"/>
</dbReference>
<dbReference type="PANTHER" id="PTHR12735">
    <property type="entry name" value="BOLA-LIKE PROTEIN-RELATED"/>
    <property type="match status" value="1"/>
</dbReference>
<dbReference type="GO" id="GO:0051537">
    <property type="term" value="F:2 iron, 2 sulfur cluster binding"/>
    <property type="evidence" value="ECO:0007669"/>
    <property type="project" value="InterPro"/>
</dbReference>
<sequence>MHSDPCNWEGFGPAPLLTGVAGALSGITSPLLVLYWFILVHSQLVRELTGLTGDLVASLFPYWSKLVRTTPSRNCSAEHPPRYPQTLARYTHFCLVTQKPLRNIFFCLVTHNATPLIRPATHKALRRAEVTHPEAEMEPPTAEELRLRLQERLQAEHVEVQDSPQLCQGSFRVFVVSGIFRGLKTLQRHRLVNEALKEELGRIHALEQRTLTPEQWEAERGSLE</sequence>
<proteinExistence type="inferred from homology"/>
<dbReference type="PANTHER" id="PTHR12735:SF27">
    <property type="entry name" value="BOLA-LIKE PROTEIN 2"/>
    <property type="match status" value="1"/>
</dbReference>
<organism evidence="2 3">
    <name type="scientific">Geospiza parvula</name>
    <name type="common">Small tree-finch</name>
    <name type="synonym">Camarhynchus parvulus</name>
    <dbReference type="NCBI Taxonomy" id="87175"/>
    <lineage>
        <taxon>Eukaryota</taxon>
        <taxon>Metazoa</taxon>
        <taxon>Chordata</taxon>
        <taxon>Craniata</taxon>
        <taxon>Vertebrata</taxon>
        <taxon>Euteleostomi</taxon>
        <taxon>Archelosauria</taxon>
        <taxon>Archosauria</taxon>
        <taxon>Dinosauria</taxon>
        <taxon>Saurischia</taxon>
        <taxon>Theropoda</taxon>
        <taxon>Coelurosauria</taxon>
        <taxon>Aves</taxon>
        <taxon>Neognathae</taxon>
        <taxon>Neoaves</taxon>
        <taxon>Telluraves</taxon>
        <taxon>Australaves</taxon>
        <taxon>Passeriformes</taxon>
        <taxon>Thraupidae</taxon>
        <taxon>Camarhynchus</taxon>
    </lineage>
</organism>
<evidence type="ECO:0000256" key="1">
    <source>
        <dbReference type="RuleBase" id="RU003860"/>
    </source>
</evidence>
<dbReference type="GO" id="GO:0006879">
    <property type="term" value="P:intracellular iron ion homeostasis"/>
    <property type="evidence" value="ECO:0007669"/>
    <property type="project" value="InterPro"/>
</dbReference>
<evidence type="ECO:0000313" key="3">
    <source>
        <dbReference type="Proteomes" id="UP000694382"/>
    </source>
</evidence>
<dbReference type="GO" id="GO:0051604">
    <property type="term" value="P:protein maturation"/>
    <property type="evidence" value="ECO:0007669"/>
    <property type="project" value="InterPro"/>
</dbReference>
<name>A0A8C3Q8T7_GEOPR</name>
<dbReference type="InterPro" id="IPR045115">
    <property type="entry name" value="BOL2"/>
</dbReference>
<dbReference type="GO" id="GO:0005634">
    <property type="term" value="C:nucleus"/>
    <property type="evidence" value="ECO:0007669"/>
    <property type="project" value="TreeGrafter"/>
</dbReference>
<dbReference type="InterPro" id="IPR036065">
    <property type="entry name" value="BolA-like_sf"/>
</dbReference>
<dbReference type="SUPFAM" id="SSF82657">
    <property type="entry name" value="BolA-like"/>
    <property type="match status" value="1"/>
</dbReference>
<comment type="similarity">
    <text evidence="1">Belongs to the BolA/IbaG family.</text>
</comment>
<keyword evidence="3" id="KW-1185">Reference proteome</keyword>
<protein>
    <submittedName>
        <fullName evidence="2">Uncharacterized protein</fullName>
    </submittedName>
</protein>
<accession>A0A8C3Q8T7</accession>